<dbReference type="EMBL" id="QUTG01002206">
    <property type="protein sequence ID" value="RHY97235.1"/>
    <property type="molecule type" value="Genomic_DNA"/>
</dbReference>
<reference evidence="1 2" key="1">
    <citation type="submission" date="2018-08" db="EMBL/GenBank/DDBJ databases">
        <title>Aphanomyces genome sequencing and annotation.</title>
        <authorList>
            <person name="Minardi D."/>
            <person name="Oidtmann B."/>
            <person name="Van Der Giezen M."/>
            <person name="Studholme D.J."/>
        </authorList>
    </citation>
    <scope>NUCLEOTIDE SEQUENCE [LARGE SCALE GENOMIC DNA]</scope>
    <source>
        <strain evidence="1 2">Sv</strain>
    </source>
</reference>
<dbReference type="VEuPathDB" id="FungiDB:H257_12868"/>
<dbReference type="AlphaFoldDB" id="A0A3R6ZRR6"/>
<accession>A0A3R6ZRR6</accession>
<comment type="caution">
    <text evidence="1">The sequence shown here is derived from an EMBL/GenBank/DDBJ whole genome shotgun (WGS) entry which is preliminary data.</text>
</comment>
<sequence>MEGAQCGLGGGGAVDAKQWELMTLYMETLHKKAYTNGASLPTLVAEHDLENLRLDRHESALKRENQLLMHMLRPSEAHAMVVRNFQKKGSLYNNVGNQESIGTLDNRAGVARQLSVPKVTGTNTRKQSLDEYGDAVLEEDEFHETNNPIMDKTLLDAGAEGFRVLTNFTPEEFEVIWGNAESAMTSRSNDVRRRKSATSAKDALLVTLTVMKHYQTWGKHAVDFGLKAPTLEKLVVKVAAVCSKLLHDCFVSLPRMTTLRSKGKVFTHYP</sequence>
<evidence type="ECO:0000313" key="2">
    <source>
        <dbReference type="Proteomes" id="UP000285712"/>
    </source>
</evidence>
<name>A0A3R6ZRR6_APHAT</name>
<dbReference type="VEuPathDB" id="FungiDB:H257_12967"/>
<dbReference type="Proteomes" id="UP000285712">
    <property type="component" value="Unassembled WGS sequence"/>
</dbReference>
<gene>
    <name evidence="1" type="ORF">DYB35_011581</name>
</gene>
<organism evidence="1 2">
    <name type="scientific">Aphanomyces astaci</name>
    <name type="common">Crayfish plague agent</name>
    <dbReference type="NCBI Taxonomy" id="112090"/>
    <lineage>
        <taxon>Eukaryota</taxon>
        <taxon>Sar</taxon>
        <taxon>Stramenopiles</taxon>
        <taxon>Oomycota</taxon>
        <taxon>Saprolegniomycetes</taxon>
        <taxon>Saprolegniales</taxon>
        <taxon>Verrucalvaceae</taxon>
        <taxon>Aphanomyces</taxon>
    </lineage>
</organism>
<evidence type="ECO:0000313" key="1">
    <source>
        <dbReference type="EMBL" id="RHY97235.1"/>
    </source>
</evidence>
<protein>
    <submittedName>
        <fullName evidence="1">Uncharacterized protein</fullName>
    </submittedName>
</protein>
<proteinExistence type="predicted"/>